<dbReference type="PANTHER" id="PTHR42915:SF1">
    <property type="entry name" value="PEPTIDOGLYCAN BETA-N-ACETYLMURAMIDASE NAMZ"/>
    <property type="match status" value="1"/>
</dbReference>
<gene>
    <name evidence="4" type="ORF">GIL414_LOCUS55328</name>
    <name evidence="3" type="ORF">KQP761_LOCUS31806</name>
</gene>
<reference evidence="3" key="1">
    <citation type="submission" date="2021-02" db="EMBL/GenBank/DDBJ databases">
        <authorList>
            <person name="Nowell W R."/>
        </authorList>
    </citation>
    <scope>NUCLEOTIDE SEQUENCE</scope>
</reference>
<dbReference type="Proteomes" id="UP000663834">
    <property type="component" value="Unassembled WGS sequence"/>
</dbReference>
<dbReference type="EMBL" id="CAJNOW010017744">
    <property type="protein sequence ID" value="CAF1659947.1"/>
    <property type="molecule type" value="Genomic_DNA"/>
</dbReference>
<accession>A0A816F9R6</accession>
<evidence type="ECO:0000313" key="3">
    <source>
        <dbReference type="EMBL" id="CAF1659947.1"/>
    </source>
</evidence>
<evidence type="ECO:0000313" key="4">
    <source>
        <dbReference type="EMBL" id="CAF4969329.1"/>
    </source>
</evidence>
<dbReference type="EMBL" id="CAJOBJ010196186">
    <property type="protein sequence ID" value="CAF4969329.1"/>
    <property type="molecule type" value="Genomic_DNA"/>
</dbReference>
<evidence type="ECO:0008006" key="6">
    <source>
        <dbReference type="Google" id="ProtNLM"/>
    </source>
</evidence>
<dbReference type="AlphaFoldDB" id="A0A816F9R6"/>
<dbReference type="PANTHER" id="PTHR42915">
    <property type="entry name" value="HYPOTHETICAL 460 KDA PROTEIN IN FEUA-SIGW INTERGENIC REGION [PRECURSOR]"/>
    <property type="match status" value="1"/>
</dbReference>
<proteinExistence type="predicted"/>
<dbReference type="Pfam" id="PF20732">
    <property type="entry name" value="NamZ_C"/>
    <property type="match status" value="1"/>
</dbReference>
<organism evidence="3 5">
    <name type="scientific">Rotaria magnacalcarata</name>
    <dbReference type="NCBI Taxonomy" id="392030"/>
    <lineage>
        <taxon>Eukaryota</taxon>
        <taxon>Metazoa</taxon>
        <taxon>Spiralia</taxon>
        <taxon>Gnathifera</taxon>
        <taxon>Rotifera</taxon>
        <taxon>Eurotatoria</taxon>
        <taxon>Bdelloidea</taxon>
        <taxon>Philodinida</taxon>
        <taxon>Philodinidae</taxon>
        <taxon>Rotaria</taxon>
    </lineage>
</organism>
<feature type="non-terminal residue" evidence="3">
    <location>
        <position position="268"/>
    </location>
</feature>
<dbReference type="InterPro" id="IPR048502">
    <property type="entry name" value="NamZ_N"/>
</dbReference>
<dbReference type="Pfam" id="PF07075">
    <property type="entry name" value="NamZ_N"/>
    <property type="match status" value="1"/>
</dbReference>
<evidence type="ECO:0000313" key="5">
    <source>
        <dbReference type="Proteomes" id="UP000663834"/>
    </source>
</evidence>
<dbReference type="OrthoDB" id="10021091at2759"/>
<comment type="caution">
    <text evidence="3">The sequence shown here is derived from an EMBL/GenBank/DDBJ whole genome shotgun (WGS) entry which is preliminary data.</text>
</comment>
<feature type="domain" description="Peptidoglycan beta-N-acetylmuramidase NamZ N-terminal" evidence="1">
    <location>
        <begin position="21"/>
        <end position="223"/>
    </location>
</feature>
<name>A0A816F9R6_9BILA</name>
<dbReference type="GO" id="GO:0033922">
    <property type="term" value="F:peptidoglycan beta-N-acetylmuramidase activity"/>
    <property type="evidence" value="ECO:0007669"/>
    <property type="project" value="InterPro"/>
</dbReference>
<feature type="domain" description="Peptidoglycan beta-N-acetylmuramidase NamZ C-terminal" evidence="2">
    <location>
        <begin position="227"/>
        <end position="268"/>
    </location>
</feature>
<dbReference type="Proteomes" id="UP000681720">
    <property type="component" value="Unassembled WGS sequence"/>
</dbReference>
<protein>
    <recommendedName>
        <fullName evidence="6">DUF1343 domain-containing protein</fullName>
    </recommendedName>
</protein>
<sequence length="268" mass="29650">MIRFGIDILLKQQPSWKLTNIGLVTNNAATTFNGVLSRKALLDAGFNIKRLFSPEHGLDVNGADGDAIKDTFDTVTGLPVTSLYGENLAPSQSDLMNIDILLFDIPDVGSRFYTYLWTMTYVMEAAAQYSKILIILDRPNPISGNLQLTEGPMLDMTTTSFLGRWPLPIRHSCTLGELAIYFNTTRNIKVSLEIVPCPGWNRNMFQPDWLLPFVPTSPAMQSFESMLLYPGICLLEATNVSEGRGTFLPFCILGAPWIDGTALATAFN</sequence>
<dbReference type="InterPro" id="IPR008302">
    <property type="entry name" value="NamZ"/>
</dbReference>
<dbReference type="Gene3D" id="3.40.50.12170">
    <property type="entry name" value="Uncharacterised protein PF07075, DUF1343"/>
    <property type="match status" value="1"/>
</dbReference>
<dbReference type="InterPro" id="IPR048503">
    <property type="entry name" value="NamZ_C"/>
</dbReference>
<evidence type="ECO:0000259" key="1">
    <source>
        <dbReference type="Pfam" id="PF07075"/>
    </source>
</evidence>
<evidence type="ECO:0000259" key="2">
    <source>
        <dbReference type="Pfam" id="PF20732"/>
    </source>
</evidence>